<name>A0ABT4CKS8_9CLOT</name>
<dbReference type="EMBL" id="JAPQES010000001">
    <property type="protein sequence ID" value="MCY6369632.1"/>
    <property type="molecule type" value="Genomic_DNA"/>
</dbReference>
<dbReference type="SUPFAM" id="SSF55008">
    <property type="entry name" value="HMA, heavy metal-associated domain"/>
    <property type="match status" value="2"/>
</dbReference>
<dbReference type="PRINTS" id="PR00941">
    <property type="entry name" value="CDATPASE"/>
</dbReference>
<evidence type="ECO:0000256" key="11">
    <source>
        <dbReference type="RuleBase" id="RU362081"/>
    </source>
</evidence>
<keyword evidence="6 11" id="KW-0067">ATP-binding</keyword>
<feature type="transmembrane region" description="Helical" evidence="11">
    <location>
        <begin position="468"/>
        <end position="490"/>
    </location>
</feature>
<keyword evidence="3" id="KW-0104">Cadmium</keyword>
<keyword evidence="4 11" id="KW-0812">Transmembrane</keyword>
<evidence type="ECO:0000259" key="12">
    <source>
        <dbReference type="PROSITE" id="PS50846"/>
    </source>
</evidence>
<sequence length="819" mass="89380">MEIKKELLLEGLHCAGCAAKIENRVGKLKGVNSSIMNFATSTLIIEVEDNLMDRVIEKAKKIIIDLEPDTNVIDKDELREKDNHAHEHNHGECACCEHNEEEYVIKELILEGMHCAGCAAKIEDRVKKLEEVKEAVLNFATSTLTITTGSKDISIVVEKAEKIVVDLEPHTKVIDKEKLSDTGIHNHEDCACGCSSTKELGHTHANVNTNRKRLLKIGAGIGLFVIATLFQGKNFSPFMYLASYLIIGGEILTLSFKNILRGEVFDENFLMSIATIAALSVGEYPEAVMVMFLYQIGEYFQERAVNSSRKSIASLMDIRPDYANLKIGNDIKKVSPNKVNVGDIIIVKPGEKIPIDGEIIEGKSAVDTSALTGESLPRDVAEGENILSGFININGVLTIKVAKSYNESAVSKILDLVQNATAKKAKTEKFITKFARYYTPTVVIAALAIAILPPIIKGEVFAIWIYRAATFLVVSCPCALVISVPLGYFAGIGAASKSGILVKGGNYLEALTDVTTIVFDKTGTLTKGNFKVSEINSKGNMDKEELLKYTAYVESFSNHPIAKSIIKEYKGEIDKANIENYKEITGKGVQAFVNDVKVASGNKKFMEVLGVKYDDVYSSGTVVHTAINNEYAGYIVINDEIKKDSASAIKKLKESGAKKIVMLTGDRKENAEATGKELQIDYVYSELLPNEKVEKIEELYKHKKNKEKLVFVGDGINDAPVLARADVGVAMGGVGSDAAIEAADVVIMNDEPSKLANVIKIAKSTKKIVTQNIAFTLSVKMLVLILSVFGLASMWLAVFADVGVALIAVFNSMRILKHS</sequence>
<keyword evidence="11" id="KW-1003">Cell membrane</keyword>
<dbReference type="InterPro" id="IPR023299">
    <property type="entry name" value="ATPase_P-typ_cyto_dom_N"/>
</dbReference>
<dbReference type="InterPro" id="IPR008250">
    <property type="entry name" value="ATPase_P-typ_transduc_dom_A_sf"/>
</dbReference>
<evidence type="ECO:0000256" key="10">
    <source>
        <dbReference type="ARBA" id="ARBA00049338"/>
    </source>
</evidence>
<comment type="catalytic activity">
    <reaction evidence="10">
        <text>Cd(2+)(in) + ATP + H2O = Cd(2+)(out) + ADP + phosphate + H(+)</text>
        <dbReference type="Rhea" id="RHEA:12132"/>
        <dbReference type="ChEBI" id="CHEBI:15377"/>
        <dbReference type="ChEBI" id="CHEBI:15378"/>
        <dbReference type="ChEBI" id="CHEBI:30616"/>
        <dbReference type="ChEBI" id="CHEBI:43474"/>
        <dbReference type="ChEBI" id="CHEBI:48775"/>
        <dbReference type="ChEBI" id="CHEBI:456216"/>
        <dbReference type="EC" id="7.2.2.21"/>
    </reaction>
</comment>
<keyword evidence="8 11" id="KW-0472">Membrane</keyword>
<dbReference type="Gene3D" id="3.40.1110.10">
    <property type="entry name" value="Calcium-transporting ATPase, cytoplasmic domain N"/>
    <property type="match status" value="1"/>
</dbReference>
<evidence type="ECO:0000256" key="3">
    <source>
        <dbReference type="ARBA" id="ARBA00022539"/>
    </source>
</evidence>
<feature type="transmembrane region" description="Helical" evidence="11">
    <location>
        <begin position="769"/>
        <end position="789"/>
    </location>
</feature>
<feature type="transmembrane region" description="Helical" evidence="11">
    <location>
        <begin position="238"/>
        <end position="256"/>
    </location>
</feature>
<dbReference type="PANTHER" id="PTHR48085:SF5">
    <property type="entry name" value="CADMIUM_ZINC-TRANSPORTING ATPASE HMA4-RELATED"/>
    <property type="match status" value="1"/>
</dbReference>
<dbReference type="NCBIfam" id="TIGR01512">
    <property type="entry name" value="ATPase-IB2_Cd"/>
    <property type="match status" value="1"/>
</dbReference>
<evidence type="ECO:0000313" key="13">
    <source>
        <dbReference type="EMBL" id="MCY6369632.1"/>
    </source>
</evidence>
<evidence type="ECO:0000256" key="8">
    <source>
        <dbReference type="ARBA" id="ARBA00023136"/>
    </source>
</evidence>
<keyword evidence="11" id="KW-0479">Metal-binding</keyword>
<dbReference type="Gene3D" id="2.70.150.10">
    <property type="entry name" value="Calcium-transporting ATPase, cytoplasmic transduction domain A"/>
    <property type="match status" value="1"/>
</dbReference>
<dbReference type="Gene3D" id="3.40.50.1000">
    <property type="entry name" value="HAD superfamily/HAD-like"/>
    <property type="match status" value="1"/>
</dbReference>
<dbReference type="CDD" id="cd00371">
    <property type="entry name" value="HMA"/>
    <property type="match status" value="2"/>
</dbReference>
<dbReference type="EC" id="7.2.2.21" evidence="9"/>
<dbReference type="SUPFAM" id="SSF81665">
    <property type="entry name" value="Calcium ATPase, transmembrane domain M"/>
    <property type="match status" value="1"/>
</dbReference>
<dbReference type="CDD" id="cd07548">
    <property type="entry name" value="P-type_ATPase-Cd_Zn_Co_like"/>
    <property type="match status" value="1"/>
</dbReference>
<dbReference type="InterPro" id="IPR001757">
    <property type="entry name" value="P_typ_ATPase"/>
</dbReference>
<comment type="caution">
    <text evidence="13">The sequence shown here is derived from an EMBL/GenBank/DDBJ whole genome shotgun (WGS) entry which is preliminary data.</text>
</comment>
<dbReference type="NCBIfam" id="TIGR01494">
    <property type="entry name" value="ATPase_P-type"/>
    <property type="match status" value="1"/>
</dbReference>
<dbReference type="InterPro" id="IPR051014">
    <property type="entry name" value="Cation_Transport_ATPase_IB"/>
</dbReference>
<feature type="transmembrane region" description="Helical" evidence="11">
    <location>
        <begin position="437"/>
        <end position="456"/>
    </location>
</feature>
<dbReference type="InterPro" id="IPR027256">
    <property type="entry name" value="P-typ_ATPase_IB"/>
</dbReference>
<dbReference type="InterPro" id="IPR036163">
    <property type="entry name" value="HMA_dom_sf"/>
</dbReference>
<evidence type="ECO:0000256" key="5">
    <source>
        <dbReference type="ARBA" id="ARBA00022741"/>
    </source>
</evidence>
<comment type="subcellular location">
    <subcellularLocation>
        <location evidence="11">Cell membrane</location>
    </subcellularLocation>
    <subcellularLocation>
        <location evidence="1">Membrane</location>
        <topology evidence="1">Multi-pass membrane protein</topology>
    </subcellularLocation>
</comment>
<dbReference type="Pfam" id="PF00122">
    <property type="entry name" value="E1-E2_ATPase"/>
    <property type="match status" value="1"/>
</dbReference>
<comment type="similarity">
    <text evidence="2 11">Belongs to the cation transport ATPase (P-type) (TC 3.A.3) family. Type IB subfamily.</text>
</comment>
<reference evidence="13" key="1">
    <citation type="submission" date="2022-12" db="EMBL/GenBank/DDBJ databases">
        <authorList>
            <person name="Wang J."/>
        </authorList>
    </citation>
    <scope>NUCLEOTIDE SEQUENCE</scope>
    <source>
        <strain evidence="13">HY-42-06</strain>
    </source>
</reference>
<gene>
    <name evidence="13" type="ORF">OXH55_03080</name>
</gene>
<evidence type="ECO:0000256" key="9">
    <source>
        <dbReference type="ARBA" id="ARBA00039103"/>
    </source>
</evidence>
<evidence type="ECO:0000256" key="6">
    <source>
        <dbReference type="ARBA" id="ARBA00022840"/>
    </source>
</evidence>
<dbReference type="Pfam" id="PF00403">
    <property type="entry name" value="HMA"/>
    <property type="match status" value="2"/>
</dbReference>
<evidence type="ECO:0000256" key="4">
    <source>
        <dbReference type="ARBA" id="ARBA00022692"/>
    </source>
</evidence>
<dbReference type="Gene3D" id="3.30.70.100">
    <property type="match status" value="2"/>
</dbReference>
<keyword evidence="7 11" id="KW-1133">Transmembrane helix</keyword>
<dbReference type="PANTHER" id="PTHR48085">
    <property type="entry name" value="CADMIUM/ZINC-TRANSPORTING ATPASE HMA2-RELATED"/>
    <property type="match status" value="1"/>
</dbReference>
<dbReference type="InterPro" id="IPR023214">
    <property type="entry name" value="HAD_sf"/>
</dbReference>
<feature type="transmembrane region" description="Helical" evidence="11">
    <location>
        <begin position="795"/>
        <end position="816"/>
    </location>
</feature>
<dbReference type="InterPro" id="IPR036412">
    <property type="entry name" value="HAD-like_sf"/>
</dbReference>
<dbReference type="InterPro" id="IPR059000">
    <property type="entry name" value="ATPase_P-type_domA"/>
</dbReference>
<dbReference type="NCBIfam" id="TIGR01525">
    <property type="entry name" value="ATPase-IB_hvy"/>
    <property type="match status" value="1"/>
</dbReference>
<keyword evidence="14" id="KW-1185">Reference proteome</keyword>
<dbReference type="PROSITE" id="PS00154">
    <property type="entry name" value="ATPASE_E1_E2"/>
    <property type="match status" value="1"/>
</dbReference>
<protein>
    <recommendedName>
        <fullName evidence="9">Cd(2+)-exporting ATPase</fullName>
        <ecNumber evidence="9">7.2.2.21</ecNumber>
    </recommendedName>
</protein>
<dbReference type="SUPFAM" id="SSF56784">
    <property type="entry name" value="HAD-like"/>
    <property type="match status" value="1"/>
</dbReference>
<accession>A0ABT4CKS8</accession>
<dbReference type="InterPro" id="IPR023298">
    <property type="entry name" value="ATPase_P-typ_TM_dom_sf"/>
</dbReference>
<feature type="transmembrane region" description="Helical" evidence="11">
    <location>
        <begin position="214"/>
        <end position="232"/>
    </location>
</feature>
<evidence type="ECO:0000256" key="1">
    <source>
        <dbReference type="ARBA" id="ARBA00004141"/>
    </source>
</evidence>
<dbReference type="InterPro" id="IPR006121">
    <property type="entry name" value="HMA_dom"/>
</dbReference>
<evidence type="ECO:0000256" key="2">
    <source>
        <dbReference type="ARBA" id="ARBA00006024"/>
    </source>
</evidence>
<dbReference type="PRINTS" id="PR00119">
    <property type="entry name" value="CATATPASE"/>
</dbReference>
<keyword evidence="5 11" id="KW-0547">Nucleotide-binding</keyword>
<organism evidence="13 14">
    <name type="scientific">Clostridium ganghwense</name>
    <dbReference type="NCBI Taxonomy" id="312089"/>
    <lineage>
        <taxon>Bacteria</taxon>
        <taxon>Bacillati</taxon>
        <taxon>Bacillota</taxon>
        <taxon>Clostridia</taxon>
        <taxon>Eubacteriales</taxon>
        <taxon>Clostridiaceae</taxon>
        <taxon>Clostridium</taxon>
    </lineage>
</organism>
<dbReference type="PROSITE" id="PS50846">
    <property type="entry name" value="HMA_2"/>
    <property type="match status" value="2"/>
</dbReference>
<evidence type="ECO:0000313" key="14">
    <source>
        <dbReference type="Proteomes" id="UP001079657"/>
    </source>
</evidence>
<dbReference type="SUPFAM" id="SSF81653">
    <property type="entry name" value="Calcium ATPase, transduction domain A"/>
    <property type="match status" value="1"/>
</dbReference>
<proteinExistence type="inferred from homology"/>
<evidence type="ECO:0000256" key="7">
    <source>
        <dbReference type="ARBA" id="ARBA00022989"/>
    </source>
</evidence>
<dbReference type="InterPro" id="IPR018303">
    <property type="entry name" value="ATPase_P-typ_P_site"/>
</dbReference>
<dbReference type="RefSeq" id="WP_268048007.1">
    <property type="nucleotide sequence ID" value="NZ_JAPQES010000001.1"/>
</dbReference>
<dbReference type="Pfam" id="PF00702">
    <property type="entry name" value="Hydrolase"/>
    <property type="match status" value="1"/>
</dbReference>
<dbReference type="Proteomes" id="UP001079657">
    <property type="component" value="Unassembled WGS sequence"/>
</dbReference>
<feature type="domain" description="HMA" evidence="12">
    <location>
        <begin position="3"/>
        <end position="71"/>
    </location>
</feature>
<feature type="domain" description="HMA" evidence="12">
    <location>
        <begin position="104"/>
        <end position="172"/>
    </location>
</feature>